<dbReference type="OrthoDB" id="4760524at2759"/>
<evidence type="ECO:0000313" key="4">
    <source>
        <dbReference type="EMBL" id="KAF5348493.1"/>
    </source>
</evidence>
<evidence type="ECO:0000259" key="3">
    <source>
        <dbReference type="Pfam" id="PF24883"/>
    </source>
</evidence>
<dbReference type="PANTHER" id="PTHR10039">
    <property type="entry name" value="AMELOGENIN"/>
    <property type="match status" value="1"/>
</dbReference>
<dbReference type="SUPFAM" id="SSF52540">
    <property type="entry name" value="P-loop containing nucleoside triphosphate hydrolases"/>
    <property type="match status" value="2"/>
</dbReference>
<dbReference type="InterPro" id="IPR027417">
    <property type="entry name" value="P-loop_NTPase"/>
</dbReference>
<dbReference type="InterPro" id="IPR056884">
    <property type="entry name" value="NPHP3-like_N"/>
</dbReference>
<feature type="domain" description="G" evidence="2">
    <location>
        <begin position="705"/>
        <end position="771"/>
    </location>
</feature>
<dbReference type="PANTHER" id="PTHR10039:SF16">
    <property type="entry name" value="GPI INOSITOL-DEACYLASE"/>
    <property type="match status" value="1"/>
</dbReference>
<reference evidence="4 5" key="1">
    <citation type="journal article" date="2020" name="ISME J.">
        <title>Uncovering the hidden diversity of litter-decomposition mechanisms in mushroom-forming fungi.</title>
        <authorList>
            <person name="Floudas D."/>
            <person name="Bentzer J."/>
            <person name="Ahren D."/>
            <person name="Johansson T."/>
            <person name="Persson P."/>
            <person name="Tunlid A."/>
        </authorList>
    </citation>
    <scope>NUCLEOTIDE SEQUENCE [LARGE SCALE GENOMIC DNA]</scope>
    <source>
        <strain evidence="4 5">CBS 146.42</strain>
    </source>
</reference>
<evidence type="ECO:0000259" key="2">
    <source>
        <dbReference type="Pfam" id="PF01926"/>
    </source>
</evidence>
<dbReference type="InterPro" id="IPR006073">
    <property type="entry name" value="GTP-bd"/>
</dbReference>
<proteinExistence type="predicted"/>
<protein>
    <recommendedName>
        <fullName evidence="6">NACHT domain-containing protein</fullName>
    </recommendedName>
</protein>
<evidence type="ECO:0008006" key="6">
    <source>
        <dbReference type="Google" id="ProtNLM"/>
    </source>
</evidence>
<dbReference type="Pfam" id="PF01926">
    <property type="entry name" value="MMR_HSR1"/>
    <property type="match status" value="1"/>
</dbReference>
<dbReference type="Proteomes" id="UP000559027">
    <property type="component" value="Unassembled WGS sequence"/>
</dbReference>
<dbReference type="Gene3D" id="3.40.50.300">
    <property type="entry name" value="P-loop containing nucleotide triphosphate hydrolases"/>
    <property type="match status" value="2"/>
</dbReference>
<feature type="domain" description="Nephrocystin 3-like N-terminal" evidence="3">
    <location>
        <begin position="125"/>
        <end position="299"/>
    </location>
</feature>
<dbReference type="Pfam" id="PF24883">
    <property type="entry name" value="NPHP3_N"/>
    <property type="match status" value="1"/>
</dbReference>
<comment type="caution">
    <text evidence="4">The sequence shown here is derived from an EMBL/GenBank/DDBJ whole genome shotgun (WGS) entry which is preliminary data.</text>
</comment>
<dbReference type="GO" id="GO:0005525">
    <property type="term" value="F:GTP binding"/>
    <property type="evidence" value="ECO:0007669"/>
    <property type="project" value="InterPro"/>
</dbReference>
<evidence type="ECO:0000256" key="1">
    <source>
        <dbReference type="ARBA" id="ARBA00022737"/>
    </source>
</evidence>
<sequence>MLPLVTFVVIALAYFYRRKLTNSRDPVHSLAAAPAQEANFSNAHDFAIEDVEYVVNHNELEYVRKAKEYEMWKKAEQDERRRKADDALEELLARAMPSAMLNSETQTYLPRCDEDTRQGLRSRLAEWGRTDGEIQCLLWLSGPAAVGKSAVAQSVIEELKRAEHLIATFSFTQSNSRFEPNVVIPTLAYQLAVLLPEYKLIIGQRFKEDPSIFSKDRRSQFQELISDPFLPDLSQRPLTLLSYLSERLHTSLCHRPLLIVLDGLNECRGRNAQCEFVEMIARHAQRDRGSRLRWMICSRPEPHLTLAFSSTDFQGICRYERLEVNDNEARKDALCILRKGFTDIRKRYPDRLSRDWPHASHIDVIAERVSGNLGFVSSVIRFIGDQKYDNPSSQLKVCLKFLERTGAGDHINPLHPLDLLYTQILSDIPTATLPTTQRILGLFILYGNEKLTTLVHANFLGLNQAAFYHSLQCLHSVVLVPPASEASNQPIRIYHTSFSDYLRDKARAREFALDEEAIHFYVATRGLEWLGHCRKVPSDEEALPDITWPEDRASPHSQSILDSVCNFAFTPCWRAFPQVPEASLSLLIEVVKNFDFNITYSKWESETREFAYFTRWLVSSDAKTLASIDHTHADSGKPGKKEEIAVIWDEEDPRTFVEPFLRNTGLADCFSVHLQLRTCNQTSFHLIPSIYIGNVHQTREDDIVIVFMGTTESGKSYFIDLLTRWQGHHAWHSLTPADTSVRATRTIHPEYDKRIVLVDTPGFDCSTRSDIETLNLINNQLEEIYRNNVHISGIVYAHPITDDRTGASHLSILQPLSGQSGDQEAAHILLVTTMWEEIEPLAGEKREVQLKEGPWKDLTARGASLERLASGTEEEAWCILNKLLKVPNTGETLKEMLEFPLSLALRNWMIIQGTLQEESEETL</sequence>
<keyword evidence="5" id="KW-1185">Reference proteome</keyword>
<accession>A0A8H5FTW6</accession>
<name>A0A8H5FTW6_9AGAR</name>
<keyword evidence="1" id="KW-0677">Repeat</keyword>
<dbReference type="EMBL" id="JAACJO010000019">
    <property type="protein sequence ID" value="KAF5348493.1"/>
    <property type="molecule type" value="Genomic_DNA"/>
</dbReference>
<evidence type="ECO:0000313" key="5">
    <source>
        <dbReference type="Proteomes" id="UP000559027"/>
    </source>
</evidence>
<dbReference type="AlphaFoldDB" id="A0A8H5FTW6"/>
<organism evidence="4 5">
    <name type="scientific">Leucocoprinus leucothites</name>
    <dbReference type="NCBI Taxonomy" id="201217"/>
    <lineage>
        <taxon>Eukaryota</taxon>
        <taxon>Fungi</taxon>
        <taxon>Dikarya</taxon>
        <taxon>Basidiomycota</taxon>
        <taxon>Agaricomycotina</taxon>
        <taxon>Agaricomycetes</taxon>
        <taxon>Agaricomycetidae</taxon>
        <taxon>Agaricales</taxon>
        <taxon>Agaricineae</taxon>
        <taxon>Agaricaceae</taxon>
        <taxon>Leucocoprinus</taxon>
    </lineage>
</organism>
<gene>
    <name evidence="4" type="ORF">D9756_009609</name>
</gene>